<proteinExistence type="predicted"/>
<dbReference type="EMBL" id="JAGTJQ010000013">
    <property type="protein sequence ID" value="KAH7014438.1"/>
    <property type="molecule type" value="Genomic_DNA"/>
</dbReference>
<organism evidence="2 3">
    <name type="scientific">Microdochium trichocladiopsis</name>
    <dbReference type="NCBI Taxonomy" id="1682393"/>
    <lineage>
        <taxon>Eukaryota</taxon>
        <taxon>Fungi</taxon>
        <taxon>Dikarya</taxon>
        <taxon>Ascomycota</taxon>
        <taxon>Pezizomycotina</taxon>
        <taxon>Sordariomycetes</taxon>
        <taxon>Xylariomycetidae</taxon>
        <taxon>Xylariales</taxon>
        <taxon>Microdochiaceae</taxon>
        <taxon>Microdochium</taxon>
    </lineage>
</organism>
<accession>A0A9P8XS71</accession>
<feature type="compositionally biased region" description="Polar residues" evidence="1">
    <location>
        <begin position="335"/>
        <end position="354"/>
    </location>
</feature>
<dbReference type="AlphaFoldDB" id="A0A9P8XS71"/>
<reference evidence="2" key="1">
    <citation type="journal article" date="2021" name="Nat. Commun.">
        <title>Genetic determinants of endophytism in the Arabidopsis root mycobiome.</title>
        <authorList>
            <person name="Mesny F."/>
            <person name="Miyauchi S."/>
            <person name="Thiergart T."/>
            <person name="Pickel B."/>
            <person name="Atanasova L."/>
            <person name="Karlsson M."/>
            <person name="Huettel B."/>
            <person name="Barry K.W."/>
            <person name="Haridas S."/>
            <person name="Chen C."/>
            <person name="Bauer D."/>
            <person name="Andreopoulos W."/>
            <person name="Pangilinan J."/>
            <person name="LaButti K."/>
            <person name="Riley R."/>
            <person name="Lipzen A."/>
            <person name="Clum A."/>
            <person name="Drula E."/>
            <person name="Henrissat B."/>
            <person name="Kohler A."/>
            <person name="Grigoriev I.V."/>
            <person name="Martin F.M."/>
            <person name="Hacquard S."/>
        </authorList>
    </citation>
    <scope>NUCLEOTIDE SEQUENCE</scope>
    <source>
        <strain evidence="2">MPI-CAGE-CH-0230</strain>
    </source>
</reference>
<feature type="compositionally biased region" description="Basic residues" evidence="1">
    <location>
        <begin position="319"/>
        <end position="329"/>
    </location>
</feature>
<sequence length="580" mass="62861">MALSKATAVDPFDALPCKMPYNSKQLLFYFHHANDMLCDVKKARLDDCLELAGLDTYALRGALLIATLHYTWTTGDTDTYQAAATYHKVEGIRTLNRRLEQYGTVDGVHDVRLICTLAMAEACLGNVAAAETHINGLLAAFQMDDLHRGKSSSLEHDITERYVMQSAFFVTSFLQRVRDGAAEAEAMKYGRPMTEQTPPPAVSSSESVDLALIRQGHKSESEGLRRRLQTFRMIPYFFAPLPPHVTRLARIDARRCVDSLRSLTRDVEVLHATPGASRTAMLWDKGTSTDMWCALVEAHVWNLSGSADDAGRGSTSPSSRRRQERRKNKNGTAAGDSTSTSRGSSVEDTTHSNSLLPTWPSHWVPLTAAAGAYMYGVLEIAQCDVRIMHRVALNIADNTYLDEDVGSRDTTSSSPGNACVRTSAVPDIFTTVIATSVDRTLSPGEKETVKTPRSNGTDRCPSQSTEANDLHLWTAFMGILAVRRVKSCTTEPLAPKLAVAARPQLDSLEIMLGDRIRAISDREQVVCDGMGVAGCHPSSAGLAEETFAEGSQTGVAAPALAAPTGLACATVGGSDESYQL</sequence>
<dbReference type="GeneID" id="70190864"/>
<feature type="region of interest" description="Disordered" evidence="1">
    <location>
        <begin position="440"/>
        <end position="464"/>
    </location>
</feature>
<feature type="compositionally biased region" description="Polar residues" evidence="1">
    <location>
        <begin position="451"/>
        <end position="464"/>
    </location>
</feature>
<keyword evidence="3" id="KW-1185">Reference proteome</keyword>
<dbReference type="Proteomes" id="UP000756346">
    <property type="component" value="Unassembled WGS sequence"/>
</dbReference>
<name>A0A9P8XS71_9PEZI</name>
<dbReference type="OrthoDB" id="5419315at2759"/>
<comment type="caution">
    <text evidence="2">The sequence shown here is derived from an EMBL/GenBank/DDBJ whole genome shotgun (WGS) entry which is preliminary data.</text>
</comment>
<evidence type="ECO:0000313" key="2">
    <source>
        <dbReference type="EMBL" id="KAH7014438.1"/>
    </source>
</evidence>
<evidence type="ECO:0000256" key="1">
    <source>
        <dbReference type="SAM" id="MobiDB-lite"/>
    </source>
</evidence>
<protein>
    <submittedName>
        <fullName evidence="2">Uncharacterized protein</fullName>
    </submittedName>
</protein>
<feature type="region of interest" description="Disordered" evidence="1">
    <location>
        <begin position="306"/>
        <end position="354"/>
    </location>
</feature>
<evidence type="ECO:0000313" key="3">
    <source>
        <dbReference type="Proteomes" id="UP000756346"/>
    </source>
</evidence>
<gene>
    <name evidence="2" type="ORF">B0I36DRAFT_389334</name>
</gene>
<dbReference type="RefSeq" id="XP_046005405.1">
    <property type="nucleotide sequence ID" value="XM_046161318.1"/>
</dbReference>